<dbReference type="GO" id="GO:0009307">
    <property type="term" value="P:DNA restriction-modification system"/>
    <property type="evidence" value="ECO:0007669"/>
    <property type="project" value="UniProtKB-KW"/>
</dbReference>
<accession>A0A125W908</accession>
<dbReference type="REBASE" id="288759">
    <property type="entry name" value="Efa4248ORF520P"/>
</dbReference>
<comment type="caution">
    <text evidence="2">The sequence shown here is derived from an EMBL/GenBank/DDBJ whole genome shotgun (WGS) entry which is preliminary data.</text>
</comment>
<dbReference type="PANTHER" id="PTHR42927:SF1">
    <property type="entry name" value="HELICASE SUPERFAMILY 1 AND 2 DOMAIN-CONTAINING PROTEIN"/>
    <property type="match status" value="1"/>
</dbReference>
<dbReference type="GO" id="GO:0009035">
    <property type="term" value="F:type I site-specific deoxyribonuclease activity"/>
    <property type="evidence" value="ECO:0007669"/>
    <property type="project" value="UniProtKB-EC"/>
</dbReference>
<protein>
    <submittedName>
        <fullName evidence="2">Type III restriction enzyme, res subunit</fullName>
    </submittedName>
</protein>
<dbReference type="SMART" id="SM00487">
    <property type="entry name" value="DEXDc"/>
    <property type="match status" value="1"/>
</dbReference>
<evidence type="ECO:0000313" key="2">
    <source>
        <dbReference type="EMBL" id="EFM83805.1"/>
    </source>
</evidence>
<dbReference type="Proteomes" id="UP000004846">
    <property type="component" value="Unassembled WGS sequence"/>
</dbReference>
<dbReference type="GO" id="GO:0003677">
    <property type="term" value="F:DNA binding"/>
    <property type="evidence" value="ECO:0007669"/>
    <property type="project" value="UniProtKB-KW"/>
</dbReference>
<dbReference type="InterPro" id="IPR027417">
    <property type="entry name" value="P-loop_NTPase"/>
</dbReference>
<gene>
    <name evidence="2" type="ORF">HMPREF9498_00520</name>
</gene>
<dbReference type="AlphaFoldDB" id="A0A125W908"/>
<evidence type="ECO:0000313" key="3">
    <source>
        <dbReference type="Proteomes" id="UP000004846"/>
    </source>
</evidence>
<dbReference type="HOGENOM" id="CLU_010804_0_0_9"/>
<sequence length="1017" mass="118312">MIHLVENKEIRFEQDIETSLTTYGKWKKETFNESNFDPIIGLDCQKLLGFVQKTQPKQWVRHQRNYNNDGEVKFLQRFNQEVETHGMLHVLRNGIKDRGVRFKVAYFKPASELNDERMEKYEANSFTCTRQFAYSPNNHKTIDMVLSLNGIPLVALELKNQYTGQTVENAKLQFQKDHDPKELVFRFNRRFLVYFAVDHTDVYMTTKLDGKKTYFLPFNQGSNGPGRVGGAGNPSNKDGYPTAYLWEKVLTRDNLMDIIQRFMNLEIKKEKQGDREVTKKTLIFPRYHQLDVVRKLVADVKSHGSGENYLIQHSAGSGKSNSIAWLAYHLASIHDQLNYPIFSSIIIVTDRTVLDRQLQNTIMNFDHQTGLVETIDDRKSSQDLKEAINDGRKIIITTLQKFPVIYQEVDQVEGRNFAVIVDEAHSSQTGNSAQKLKAALSDKSKSLEEYYELEGEVDDVLPDAEDELVQQLAAQGKHQNLSFFAFTATPKEKTLEMFGTKQPDGHFEPFHVYSMRQAIEEGFILDVLKNYMTYSTSYKIAREIEDNPELPKSEATRAIVRFQSLHPWAVAQKTAVMVEQFRAVTRTAIGGQAKAMVVTASRLHAVRYMKEFKKYIANKGYNDLNVLVAFSGLVVDGETEYTETKMNVTKSGENVRENQLKEAFHTDNFNILIVAEKYQTGFDEPLLHTMFVDKKLKGVKAVQTLSRLNRTMPGKKDTFILDFVNDVEDIEAAFQPFYEQTNLREEINVNLIYDTQSKLRKFNVYNQGDIERVMKLVKQAQKQQNERLLGRISSMFKPIMDRYEEMNKDNQYQFRVTLRNFSKWYDYISQLDRLFDMELLEERIFTGYLLKFLPKETRENIDISDKVKLEYYKLRQDFSGEIHLVNKEGELVNPKTIDAGIKPPDERDSLEEIIHKINERFPNDFDEGDRVLVEILYRSFADNPDLKVVSMAKNNDAQMFEKSLFPDVFKDKVMEQYEKNNAAFEKMFGHDDRYFDLVYTLVARDLYKLLRTNNLYK</sequence>
<dbReference type="EMBL" id="AEBR01000014">
    <property type="protein sequence ID" value="EFM83805.1"/>
    <property type="molecule type" value="Genomic_DNA"/>
</dbReference>
<dbReference type="PANTHER" id="PTHR42927">
    <property type="entry name" value="HELICASE SUPERFAMILY 1 AND 2 DOMAIN-CONTAINING PROTEIN"/>
    <property type="match status" value="1"/>
</dbReference>
<dbReference type="InterPro" id="IPR007409">
    <property type="entry name" value="Restrct_endonuc_type1_HsdR_N"/>
</dbReference>
<dbReference type="PROSITE" id="PS51192">
    <property type="entry name" value="HELICASE_ATP_BIND_1"/>
    <property type="match status" value="1"/>
</dbReference>
<organism evidence="2 3">
    <name type="scientific">Enterococcus faecalis TX4248</name>
    <dbReference type="NCBI Taxonomy" id="749495"/>
    <lineage>
        <taxon>Bacteria</taxon>
        <taxon>Bacillati</taxon>
        <taxon>Bacillota</taxon>
        <taxon>Bacilli</taxon>
        <taxon>Lactobacillales</taxon>
        <taxon>Enterococcaceae</taxon>
        <taxon>Enterococcus</taxon>
    </lineage>
</organism>
<name>A0A125W908_ENTFL</name>
<dbReference type="Pfam" id="PF18766">
    <property type="entry name" value="SWI2_SNF2"/>
    <property type="match status" value="1"/>
</dbReference>
<reference evidence="3" key="1">
    <citation type="submission" date="2010-07" db="EMBL/GenBank/DDBJ databases">
        <authorList>
            <person name="Weinstock G."/>
            <person name="Sodergren E."/>
            <person name="Clifton S."/>
            <person name="Fulton L."/>
            <person name="Fulton B."/>
            <person name="Courtney L."/>
            <person name="Fronick C."/>
            <person name="Harrison M."/>
            <person name="Strong C."/>
            <person name="Farmer C."/>
            <person name="Delahaunty K."/>
            <person name="Markovic C."/>
            <person name="Hall O."/>
            <person name="Minx P."/>
            <person name="Tomlinson C."/>
            <person name="Mitreva M."/>
            <person name="Hou S."/>
            <person name="Chen J."/>
            <person name="Wollam A."/>
            <person name="Pepin K.H."/>
            <person name="Johnson M."/>
            <person name="Bhonagiri V."/>
            <person name="Zhang X."/>
            <person name="Suruliraj S."/>
            <person name="Warren W."/>
            <person name="Chinwalla A."/>
            <person name="Mardis E.R."/>
            <person name="Wilson R.K."/>
        </authorList>
    </citation>
    <scope>NUCLEOTIDE SEQUENCE [LARGE SCALE GENOMIC DNA]</scope>
    <source>
        <strain evidence="3">TX4248</strain>
    </source>
</reference>
<dbReference type="Pfam" id="PF22679">
    <property type="entry name" value="T1R_D3-like"/>
    <property type="match status" value="1"/>
</dbReference>
<dbReference type="Pfam" id="PF04313">
    <property type="entry name" value="HSDR_N"/>
    <property type="match status" value="1"/>
</dbReference>
<feature type="domain" description="Helicase ATP-binding" evidence="1">
    <location>
        <begin position="300"/>
        <end position="508"/>
    </location>
</feature>
<dbReference type="SUPFAM" id="SSF52540">
    <property type="entry name" value="P-loop containing nucleoside triphosphate hydrolases"/>
    <property type="match status" value="1"/>
</dbReference>
<dbReference type="Gene3D" id="3.40.50.300">
    <property type="entry name" value="P-loop containing nucleotide triphosphate hydrolases"/>
    <property type="match status" value="2"/>
</dbReference>
<dbReference type="GO" id="GO:0005524">
    <property type="term" value="F:ATP binding"/>
    <property type="evidence" value="ECO:0007669"/>
    <property type="project" value="UniProtKB-KW"/>
</dbReference>
<dbReference type="Gene3D" id="3.90.1570.50">
    <property type="match status" value="1"/>
</dbReference>
<evidence type="ECO:0000259" key="1">
    <source>
        <dbReference type="PROSITE" id="PS51192"/>
    </source>
</evidence>
<dbReference type="InterPro" id="IPR040980">
    <property type="entry name" value="SWI2_SNF2"/>
</dbReference>
<dbReference type="InterPro" id="IPR014001">
    <property type="entry name" value="Helicase_ATP-bd"/>
</dbReference>
<proteinExistence type="predicted"/>
<dbReference type="InterPro" id="IPR055180">
    <property type="entry name" value="HsdR_RecA-like_helicase_dom_2"/>
</dbReference>